<dbReference type="InterPro" id="IPR015795">
    <property type="entry name" value="Pyrv_Knase_C"/>
</dbReference>
<evidence type="ECO:0000256" key="15">
    <source>
        <dbReference type="ARBA" id="ARBA00023317"/>
    </source>
</evidence>
<keyword evidence="11 17" id="KW-0418">Kinase</keyword>
<dbReference type="InterPro" id="IPR015793">
    <property type="entry name" value="Pyrv_Knase_brl"/>
</dbReference>
<feature type="region of interest" description="Disordered" evidence="18">
    <location>
        <begin position="761"/>
        <end position="805"/>
    </location>
</feature>
<dbReference type="FunFam" id="3.40.1380.20:FF:000001">
    <property type="entry name" value="Pyruvate kinase"/>
    <property type="match status" value="1"/>
</dbReference>
<dbReference type="FunFam" id="2.40.33.10:FF:000001">
    <property type="entry name" value="Pyruvate kinase"/>
    <property type="match status" value="1"/>
</dbReference>
<comment type="catalytic activity">
    <reaction evidence="16 17">
        <text>pyruvate + ATP = phosphoenolpyruvate + ADP + H(+)</text>
        <dbReference type="Rhea" id="RHEA:18157"/>
        <dbReference type="ChEBI" id="CHEBI:15361"/>
        <dbReference type="ChEBI" id="CHEBI:15378"/>
        <dbReference type="ChEBI" id="CHEBI:30616"/>
        <dbReference type="ChEBI" id="CHEBI:58702"/>
        <dbReference type="ChEBI" id="CHEBI:456216"/>
        <dbReference type="EC" id="2.7.1.40"/>
    </reaction>
</comment>
<evidence type="ECO:0000256" key="11">
    <source>
        <dbReference type="ARBA" id="ARBA00022777"/>
    </source>
</evidence>
<dbReference type="FunFam" id="3.20.20.60:FF:000001">
    <property type="entry name" value="Pyruvate kinase"/>
    <property type="match status" value="1"/>
</dbReference>
<evidence type="ECO:0000256" key="3">
    <source>
        <dbReference type="ARBA" id="ARBA00004997"/>
    </source>
</evidence>
<dbReference type="SUPFAM" id="SSF53474">
    <property type="entry name" value="alpha/beta-Hydrolases"/>
    <property type="match status" value="1"/>
</dbReference>
<dbReference type="GO" id="GO:0000287">
    <property type="term" value="F:magnesium ion binding"/>
    <property type="evidence" value="ECO:0007669"/>
    <property type="project" value="InterPro"/>
</dbReference>
<dbReference type="PROSITE" id="PS00110">
    <property type="entry name" value="PYRUVATE_KINASE"/>
    <property type="match status" value="1"/>
</dbReference>
<dbReference type="InterPro" id="IPR018209">
    <property type="entry name" value="Pyrv_Knase_AS"/>
</dbReference>
<gene>
    <name evidence="21" type="ORF">B7463_g12014</name>
</gene>
<evidence type="ECO:0000256" key="9">
    <source>
        <dbReference type="ARBA" id="ARBA00022723"/>
    </source>
</evidence>
<keyword evidence="12" id="KW-0067">ATP-binding</keyword>
<dbReference type="Gene3D" id="2.40.33.10">
    <property type="entry name" value="PK beta-barrel domain-like"/>
    <property type="match status" value="1"/>
</dbReference>
<dbReference type="PANTHER" id="PTHR11817">
    <property type="entry name" value="PYRUVATE KINASE"/>
    <property type="match status" value="1"/>
</dbReference>
<dbReference type="InterPro" id="IPR040442">
    <property type="entry name" value="Pyrv_kinase-like_dom_sf"/>
</dbReference>
<evidence type="ECO:0000256" key="5">
    <source>
        <dbReference type="ARBA" id="ARBA00011881"/>
    </source>
</evidence>
<keyword evidence="13 17" id="KW-0460">Magnesium</keyword>
<dbReference type="Gene3D" id="3.40.1380.20">
    <property type="entry name" value="Pyruvate kinase, C-terminal domain"/>
    <property type="match status" value="1"/>
</dbReference>
<dbReference type="NCBIfam" id="TIGR01064">
    <property type="entry name" value="pyruv_kin"/>
    <property type="match status" value="1"/>
</dbReference>
<dbReference type="GO" id="GO:0006950">
    <property type="term" value="P:response to stress"/>
    <property type="evidence" value="ECO:0007669"/>
    <property type="project" value="UniProtKB-ARBA"/>
</dbReference>
<evidence type="ECO:0000256" key="2">
    <source>
        <dbReference type="ARBA" id="ARBA00001958"/>
    </source>
</evidence>
<evidence type="ECO:0000256" key="8">
    <source>
        <dbReference type="ARBA" id="ARBA00022679"/>
    </source>
</evidence>
<comment type="cofactor">
    <cofactor evidence="2">
        <name>K(+)</name>
        <dbReference type="ChEBI" id="CHEBI:29103"/>
    </cofactor>
</comment>
<dbReference type="GO" id="GO:0016301">
    <property type="term" value="F:kinase activity"/>
    <property type="evidence" value="ECO:0007669"/>
    <property type="project" value="UniProtKB-KW"/>
</dbReference>
<dbReference type="InterPro" id="IPR015813">
    <property type="entry name" value="Pyrv/PenolPyrv_kinase-like_dom"/>
</dbReference>
<keyword evidence="9" id="KW-0479">Metal-binding</keyword>
<dbReference type="InterPro" id="IPR015806">
    <property type="entry name" value="Pyrv_Knase_insert_dom_sf"/>
</dbReference>
<dbReference type="AlphaFoldDB" id="A0A3E2GTF3"/>
<dbReference type="Proteomes" id="UP000258309">
    <property type="component" value="Unassembled WGS sequence"/>
</dbReference>
<feature type="domain" description="Pyruvate kinase C-terminal" evidence="20">
    <location>
        <begin position="389"/>
        <end position="511"/>
    </location>
</feature>
<dbReference type="Pfam" id="PF00224">
    <property type="entry name" value="PK"/>
    <property type="match status" value="1"/>
</dbReference>
<dbReference type="Gene3D" id="3.40.50.1820">
    <property type="entry name" value="alpha/beta hydrolase"/>
    <property type="match status" value="1"/>
</dbReference>
<dbReference type="GO" id="GO:0005524">
    <property type="term" value="F:ATP binding"/>
    <property type="evidence" value="ECO:0007669"/>
    <property type="project" value="UniProtKB-KW"/>
</dbReference>
<evidence type="ECO:0000256" key="18">
    <source>
        <dbReference type="SAM" id="MobiDB-lite"/>
    </source>
</evidence>
<dbReference type="InterPro" id="IPR001697">
    <property type="entry name" value="Pyr_Knase"/>
</dbReference>
<keyword evidence="22" id="KW-1185">Reference proteome</keyword>
<evidence type="ECO:0000313" key="21">
    <source>
        <dbReference type="EMBL" id="RFU24328.1"/>
    </source>
</evidence>
<evidence type="ECO:0000256" key="14">
    <source>
        <dbReference type="ARBA" id="ARBA00023152"/>
    </source>
</evidence>
<feature type="compositionally biased region" description="Basic and acidic residues" evidence="18">
    <location>
        <begin position="781"/>
        <end position="797"/>
    </location>
</feature>
<proteinExistence type="inferred from homology"/>
<dbReference type="SUPFAM" id="SSF52935">
    <property type="entry name" value="PK C-terminal domain-like"/>
    <property type="match status" value="1"/>
</dbReference>
<evidence type="ECO:0000259" key="19">
    <source>
        <dbReference type="Pfam" id="PF00224"/>
    </source>
</evidence>
<keyword evidence="15" id="KW-0670">Pyruvate</keyword>
<dbReference type="CDD" id="cd00288">
    <property type="entry name" value="Pyruvate_Kinase"/>
    <property type="match status" value="1"/>
</dbReference>
<feature type="non-terminal residue" evidence="21">
    <location>
        <position position="959"/>
    </location>
</feature>
<reference evidence="21 22" key="1">
    <citation type="submission" date="2018-05" db="EMBL/GenBank/DDBJ databases">
        <title>Draft genome sequence of Scytalidium lignicola DSM 105466, a ubiquitous saprotrophic fungus.</title>
        <authorList>
            <person name="Buettner E."/>
            <person name="Gebauer A.M."/>
            <person name="Hofrichter M."/>
            <person name="Liers C."/>
            <person name="Kellner H."/>
        </authorList>
    </citation>
    <scope>NUCLEOTIDE SEQUENCE [LARGE SCALE GENOMIC DNA]</scope>
    <source>
        <strain evidence="21 22">DSM 105466</strain>
    </source>
</reference>
<feature type="domain" description="Pyruvate kinase barrel" evidence="19">
    <location>
        <begin position="28"/>
        <end position="354"/>
    </location>
</feature>
<dbReference type="UniPathway" id="UPA00109">
    <property type="reaction ID" value="UER00188"/>
</dbReference>
<dbReference type="GO" id="GO:0030955">
    <property type="term" value="F:potassium ion binding"/>
    <property type="evidence" value="ECO:0007669"/>
    <property type="project" value="InterPro"/>
</dbReference>
<evidence type="ECO:0000256" key="4">
    <source>
        <dbReference type="ARBA" id="ARBA00008663"/>
    </source>
</evidence>
<sequence>MDHLSSGSTKVEWLSQLNTDFTPAKNYRRTSIICTIGPKTNSVEAINKLRTAGLNVVRMNFSHGSYEYHQSVIDNARESERVQKGRQIAIALDTKGPEIRTGNTPGDADIPISAGTELNITTDDKYATASDDKNMYVDYKNITKVITPGRIIYVDDGVLAFDVLDIPNDQTIRVRARNNGKISSKKGVNLPNTDVDLPALSEKDKADLRFGVKNKVDMVFASFIRRGEDIKSIREVLGEDGKGIQIIAKIENRQGLNNFAEILKETDGVMVARGDLGIEIPAAEVFAAQKKMIAMCNIAGKPVICATQMLESMIYNPRPTRAEISDVGNAVTDGADCVMLSGETAKGSYPCEAVREMSETCLKAENTIAYIAHFEELCNLVSRPVTIVESCAMAAVRASLDMNAGAILVLSTSGDSARLLSKYRPVCPIFMVTRNPTASRYAHLYRGVYPFLFPEQKPDFSQVNWQEDVDRRIKWGIVEAMKLGVLVQGETVVVVQGWKGGMGNTNTLRVIKAEPEHLGIDISGSWKKKAAILAHPYAPLGGCYDDPIVGTVAAGILKEGFLVATFNFRGAGESKGRTSWSSKPERNDFISVIGFLAYYMHHLRVPSLADLQQGHKQSSNPGRKSRHHNRDPQLLLIGGYSYGGLLAASLPPISRSLIHSLFRSPAPTGSPQSEIRLRAKSLAIQQNEFILEHYLSIFTPQSPSQLHSPVRDRGRVFGVDYSCSSGSPTRRVSGEVRVGFYENSQDTKIRRSIDRMRNITKHATSGSKNHESLRGLKHGSKSSDEKCETERDELNQEEKEEYDTEGFENLSDELFQTAYLLISPPQGLTGSFLTMWNSKISQLPSISSRSKEQSLTPEDTKLIINPTLILFGDDDGFCSAKKYRTWAEGLANASIACMDRANDNEREHEWHMSGEQNISRSGSKNGFSYIEVHGAGHFWHDRDALGVLRREVREFVKDL</sequence>
<evidence type="ECO:0000259" key="20">
    <source>
        <dbReference type="Pfam" id="PF02887"/>
    </source>
</evidence>
<dbReference type="InterPro" id="IPR029058">
    <property type="entry name" value="AB_hydrolase_fold"/>
</dbReference>
<keyword evidence="14 17" id="KW-0324">Glycolysis</keyword>
<organism evidence="21 22">
    <name type="scientific">Scytalidium lignicola</name>
    <name type="common">Hyphomycete</name>
    <dbReference type="NCBI Taxonomy" id="5539"/>
    <lineage>
        <taxon>Eukaryota</taxon>
        <taxon>Fungi</taxon>
        <taxon>Dikarya</taxon>
        <taxon>Ascomycota</taxon>
        <taxon>Pezizomycotina</taxon>
        <taxon>Leotiomycetes</taxon>
        <taxon>Leotiomycetes incertae sedis</taxon>
        <taxon>Scytalidium</taxon>
    </lineage>
</organism>
<dbReference type="NCBIfam" id="NF004978">
    <property type="entry name" value="PRK06354.1"/>
    <property type="match status" value="1"/>
</dbReference>
<evidence type="ECO:0000256" key="6">
    <source>
        <dbReference type="ARBA" id="ARBA00012142"/>
    </source>
</evidence>
<comment type="subunit">
    <text evidence="5">Homotetramer.</text>
</comment>
<dbReference type="GO" id="GO:0004743">
    <property type="term" value="F:pyruvate kinase activity"/>
    <property type="evidence" value="ECO:0007669"/>
    <property type="project" value="UniProtKB-EC"/>
</dbReference>
<evidence type="ECO:0000256" key="1">
    <source>
        <dbReference type="ARBA" id="ARBA00001946"/>
    </source>
</evidence>
<dbReference type="EC" id="2.7.1.40" evidence="6 17"/>
<dbReference type="InterPro" id="IPR036918">
    <property type="entry name" value="Pyrv_Knase_C_sf"/>
</dbReference>
<evidence type="ECO:0000256" key="10">
    <source>
        <dbReference type="ARBA" id="ARBA00022741"/>
    </source>
</evidence>
<dbReference type="InterPro" id="IPR011037">
    <property type="entry name" value="Pyrv_Knase-like_insert_dom_sf"/>
</dbReference>
<dbReference type="Gene3D" id="3.20.20.60">
    <property type="entry name" value="Phosphoenolpyruvate-binding domains"/>
    <property type="match status" value="1"/>
</dbReference>
<evidence type="ECO:0000256" key="13">
    <source>
        <dbReference type="ARBA" id="ARBA00022842"/>
    </source>
</evidence>
<evidence type="ECO:0000256" key="16">
    <source>
        <dbReference type="ARBA" id="ARBA00048152"/>
    </source>
</evidence>
<dbReference type="SUPFAM" id="SSF50800">
    <property type="entry name" value="PK beta-barrel domain-like"/>
    <property type="match status" value="1"/>
</dbReference>
<evidence type="ECO:0000256" key="17">
    <source>
        <dbReference type="RuleBase" id="RU000504"/>
    </source>
</evidence>
<comment type="similarity">
    <text evidence="4 17">Belongs to the pyruvate kinase family.</text>
</comment>
<dbReference type="PRINTS" id="PR01050">
    <property type="entry name" value="PYRUVTKNASE"/>
</dbReference>
<name>A0A3E2GTF3_SCYLI</name>
<accession>A0A3E2GTF3</accession>
<dbReference type="STRING" id="5539.A0A3E2GTF3"/>
<dbReference type="OrthoDB" id="108365at2759"/>
<comment type="cofactor">
    <cofactor evidence="1">
        <name>Mg(2+)</name>
        <dbReference type="ChEBI" id="CHEBI:18420"/>
    </cofactor>
</comment>
<dbReference type="Pfam" id="PF02887">
    <property type="entry name" value="PK_C"/>
    <property type="match status" value="1"/>
</dbReference>
<evidence type="ECO:0000313" key="22">
    <source>
        <dbReference type="Proteomes" id="UP000258309"/>
    </source>
</evidence>
<evidence type="ECO:0000256" key="7">
    <source>
        <dbReference type="ARBA" id="ARBA00018587"/>
    </source>
</evidence>
<comment type="pathway">
    <text evidence="3 17">Carbohydrate degradation; glycolysis; pyruvate from D-glyceraldehyde 3-phosphate: step 5/5.</text>
</comment>
<keyword evidence="10" id="KW-0547">Nucleotide-binding</keyword>
<dbReference type="EMBL" id="NCSJ02000464">
    <property type="protein sequence ID" value="RFU24328.1"/>
    <property type="molecule type" value="Genomic_DNA"/>
</dbReference>
<comment type="caution">
    <text evidence="21">The sequence shown here is derived from an EMBL/GenBank/DDBJ whole genome shotgun (WGS) entry which is preliminary data.</text>
</comment>
<feature type="non-terminal residue" evidence="21">
    <location>
        <position position="1"/>
    </location>
</feature>
<protein>
    <recommendedName>
        <fullName evidence="7 17">Pyruvate kinase</fullName>
        <ecNumber evidence="6 17">2.7.1.40</ecNumber>
    </recommendedName>
</protein>
<keyword evidence="8 17" id="KW-0808">Transferase</keyword>
<dbReference type="SUPFAM" id="SSF51621">
    <property type="entry name" value="Phosphoenolpyruvate/pyruvate domain"/>
    <property type="match status" value="1"/>
</dbReference>
<evidence type="ECO:0000256" key="12">
    <source>
        <dbReference type="ARBA" id="ARBA00022840"/>
    </source>
</evidence>
<dbReference type="NCBIfam" id="NF004491">
    <property type="entry name" value="PRK05826.1"/>
    <property type="match status" value="1"/>
</dbReference>